<dbReference type="InterPro" id="IPR009061">
    <property type="entry name" value="DNA-bd_dom_put_sf"/>
</dbReference>
<accession>I3IKD7</accession>
<proteinExistence type="predicted"/>
<keyword evidence="3" id="KW-1185">Reference proteome</keyword>
<evidence type="ECO:0000313" key="2">
    <source>
        <dbReference type="EMBL" id="GAB62182.1"/>
    </source>
</evidence>
<comment type="caution">
    <text evidence="2">The sequence shown here is derived from an EMBL/GenBank/DDBJ whole genome shotgun (WGS) entry which is preliminary data.</text>
</comment>
<dbReference type="InterPro" id="IPR041657">
    <property type="entry name" value="HTH_17"/>
</dbReference>
<dbReference type="AlphaFoldDB" id="I3IKD7"/>
<dbReference type="STRING" id="247490.KSU1_C0586"/>
<gene>
    <name evidence="2" type="ORF">KSU1_C0586</name>
</gene>
<dbReference type="Pfam" id="PF12728">
    <property type="entry name" value="HTH_17"/>
    <property type="match status" value="1"/>
</dbReference>
<dbReference type="EMBL" id="BAFH01000003">
    <property type="protein sequence ID" value="GAB62182.1"/>
    <property type="molecule type" value="Genomic_DNA"/>
</dbReference>
<sequence length="72" mass="8608">MEELITIDGLSKLIPFKMSTLRRMCRLCQIPHFKIGGVYFFRQADVEKWLESKKQKVVDKIEIELVRQVKIR</sequence>
<reference evidence="2 3" key="1">
    <citation type="journal article" date="2012" name="FEBS Lett.">
        <title>Anammox organism KSU-1 expresses a NirK-type copper-containing nitrite reductase instead of a NirS-type with cytochrome cd1.</title>
        <authorList>
            <person name="Hira D."/>
            <person name="Toh H."/>
            <person name="Migita C.T."/>
            <person name="Okubo H."/>
            <person name="Nishiyama T."/>
            <person name="Hattori M."/>
            <person name="Furukawa K."/>
            <person name="Fujii T."/>
        </authorList>
    </citation>
    <scope>NUCLEOTIDE SEQUENCE [LARGE SCALE GENOMIC DNA]</scope>
</reference>
<evidence type="ECO:0000313" key="3">
    <source>
        <dbReference type="Proteomes" id="UP000002985"/>
    </source>
</evidence>
<protein>
    <recommendedName>
        <fullName evidence="1">Helix-turn-helix domain-containing protein</fullName>
    </recommendedName>
</protein>
<dbReference type="SUPFAM" id="SSF46955">
    <property type="entry name" value="Putative DNA-binding domain"/>
    <property type="match status" value="1"/>
</dbReference>
<dbReference type="Proteomes" id="UP000002985">
    <property type="component" value="Unassembled WGS sequence"/>
</dbReference>
<evidence type="ECO:0000259" key="1">
    <source>
        <dbReference type="Pfam" id="PF12728"/>
    </source>
</evidence>
<name>I3IKD7_9BACT</name>
<feature type="domain" description="Helix-turn-helix" evidence="1">
    <location>
        <begin position="7"/>
        <end position="53"/>
    </location>
</feature>
<organism evidence="2 3">
    <name type="scientific">Candidatus Jettenia caeni</name>
    <dbReference type="NCBI Taxonomy" id="247490"/>
    <lineage>
        <taxon>Bacteria</taxon>
        <taxon>Pseudomonadati</taxon>
        <taxon>Planctomycetota</taxon>
        <taxon>Candidatus Brocadiia</taxon>
        <taxon>Candidatus Brocadiales</taxon>
        <taxon>Candidatus Brocadiaceae</taxon>
        <taxon>Candidatus Jettenia</taxon>
    </lineage>
</organism>
<dbReference type="OrthoDB" id="597977at2"/>